<dbReference type="InterPro" id="IPR032675">
    <property type="entry name" value="LRR_dom_sf"/>
</dbReference>
<dbReference type="InterPro" id="IPR000157">
    <property type="entry name" value="TIR_dom"/>
</dbReference>
<keyword evidence="11" id="KW-1185">Reference proteome</keyword>
<comment type="caution">
    <text evidence="10">The sequence shown here is derived from an EMBL/GenBank/DDBJ whole genome shotgun (WGS) entry which is preliminary data.</text>
</comment>
<dbReference type="InterPro" id="IPR058192">
    <property type="entry name" value="WHD_ROQ1-like"/>
</dbReference>
<dbReference type="Proteomes" id="UP000886595">
    <property type="component" value="Unassembled WGS sequence"/>
</dbReference>
<feature type="compositionally biased region" description="Basic and acidic residues" evidence="8">
    <location>
        <begin position="1053"/>
        <end position="1072"/>
    </location>
</feature>
<dbReference type="InterPro" id="IPR045344">
    <property type="entry name" value="C-JID"/>
</dbReference>
<evidence type="ECO:0000313" key="11">
    <source>
        <dbReference type="Proteomes" id="UP000886595"/>
    </source>
</evidence>
<evidence type="ECO:0000256" key="2">
    <source>
        <dbReference type="ARBA" id="ARBA00022614"/>
    </source>
</evidence>
<dbReference type="InterPro" id="IPR002182">
    <property type="entry name" value="NB-ARC"/>
</dbReference>
<keyword evidence="6" id="KW-0520">NAD</keyword>
<dbReference type="PRINTS" id="PR00364">
    <property type="entry name" value="DISEASERSIST"/>
</dbReference>
<dbReference type="InterPro" id="IPR036390">
    <property type="entry name" value="WH_DNA-bd_sf"/>
</dbReference>
<dbReference type="CDD" id="cd00267">
    <property type="entry name" value="ABC_ATPase"/>
    <property type="match status" value="1"/>
</dbReference>
<dbReference type="SUPFAM" id="SSF52058">
    <property type="entry name" value="L domain-like"/>
    <property type="match status" value="1"/>
</dbReference>
<evidence type="ECO:0000256" key="6">
    <source>
        <dbReference type="ARBA" id="ARBA00023027"/>
    </source>
</evidence>
<keyword evidence="2" id="KW-0433">Leucine-rich repeat</keyword>
<dbReference type="Pfam" id="PF00931">
    <property type="entry name" value="NB-ARC"/>
    <property type="match status" value="1"/>
</dbReference>
<dbReference type="GO" id="GO:0006952">
    <property type="term" value="P:defense response"/>
    <property type="evidence" value="ECO:0007669"/>
    <property type="project" value="UniProtKB-KW"/>
</dbReference>
<dbReference type="InterPro" id="IPR044974">
    <property type="entry name" value="Disease_R_plants"/>
</dbReference>
<dbReference type="PROSITE" id="PS50104">
    <property type="entry name" value="TIR"/>
    <property type="match status" value="1"/>
</dbReference>
<evidence type="ECO:0000256" key="4">
    <source>
        <dbReference type="ARBA" id="ARBA00022801"/>
    </source>
</evidence>
<dbReference type="Gene3D" id="1.10.8.430">
    <property type="entry name" value="Helical domain of apoptotic protease-activating factors"/>
    <property type="match status" value="1"/>
</dbReference>
<keyword evidence="4" id="KW-0378">Hydrolase</keyword>
<dbReference type="EC" id="3.2.2.6" evidence="1"/>
<dbReference type="InterPro" id="IPR027417">
    <property type="entry name" value="P-loop_NTPase"/>
</dbReference>
<dbReference type="FunFam" id="3.80.10.10:FF:000386">
    <property type="entry name" value="Disease resistance protein RPS4"/>
    <property type="match status" value="1"/>
</dbReference>
<sequence>MRGEKLEKLFKTIEESSIAIAVISSRYTESNWCLDELAKIKECVEEERMKVFPVFYKVTVDSVKDQNGNFGDYFRKTLKLSPDKKETWEKALKFVTLRLGQTVDEKSCEETVVNEIVEEVMKMLDDISTKRTEGQGRSQKKLLTENGAEERNCSDTSFLYGIETRTKQIEDKLELQSKVTRIVGVVGMPGIGKTTLARKVLENQSCNFMYTVYLDEISKKSKIRPLNRLHEDLLLELYNWKNNGKEQQRIAFSLETFKAVLRKKKIFVVLDDVSDKEQLDAILENREWLCEGSKIVIITRSESAVKGIVNDTYFVSGLSHIDALKLFNYHAFSSVEYCGDPSLRKLAGEFVDYTGGHPLAVKVLGHELHMKEKTYWESMRGMLTKGLISNTIQDGLRVTYDELSEHHKNVFLDIACFFRFGEEYHVKILLDSSSHDDIKVLADKFLINICAGRLEMNDLLYTFAMGLVSQASTENTRIRSRLFNHGDIVGVLNTNAVRAHFNIIHITLHSLPNFLYSILQEAKVRGIFFDVSKVMNTVTLDSDTFARMDDLRYLKLYNSRCPKECESECTVNFPDGVEFTLQEIRYLHWLKFPSEKFPQEFDPKNLIHLKLPYSKIEQIWDGEKDASKLKWLDLNHSRKLRTLTGLSQARNLQTLNLEGCTELTAVHREVQNMNSLVLLNLRGCTSLECLPEMNLIALKTLILSGCSSFEEFHMVGKDLKELYLDGTAIKGLPSAIGDLQSLVLLKLKDCINLSSLPSTLGNLRALEKLILSGCSRLTTLPMFQTTLKHLKTLLLDRTGICFPQQLPCGSVLLVSLDQVAENSIETYIRRKIQLMSNAVARYDEGFFLDVSIRICYPGWQLPVWFSHRMVGSVLKAELPRHWSDGGLIGIALSAVVSFANYQKSHLFIRCTCEFTANNGSCSRFSSILGGCNGHDSDEPMDIVSGHVFIGYMSLSHIKNCNGEIDYRNGCLATQASVNVEVTDGTRQVTDCEVLKCGFSLIYASTEVDHSWSPEEYPGVIAATTDVIHGDTGSNTQSEESDHQNGISSLLVAPRKDSHIREEGGSKTDHDAVLSRSNGSVWSEMGQGESSNSRVDANLKRKPVDVGDSTSEPYTGNRVNHTRYLSCLDGLFHCLRRSGAEQRP</sequence>
<dbReference type="Gene3D" id="3.40.50.300">
    <property type="entry name" value="P-loop containing nucleotide triphosphate hydrolases"/>
    <property type="match status" value="1"/>
</dbReference>
<dbReference type="OrthoDB" id="120976at2759"/>
<evidence type="ECO:0000259" key="9">
    <source>
        <dbReference type="PROSITE" id="PS50104"/>
    </source>
</evidence>
<dbReference type="SUPFAM" id="SSF52540">
    <property type="entry name" value="P-loop containing nucleoside triphosphate hydrolases"/>
    <property type="match status" value="1"/>
</dbReference>
<feature type="domain" description="TIR" evidence="9">
    <location>
        <begin position="1"/>
        <end position="124"/>
    </location>
</feature>
<feature type="compositionally biased region" description="Polar residues" evidence="8">
    <location>
        <begin position="1107"/>
        <end position="1116"/>
    </location>
</feature>
<dbReference type="Pfam" id="PF01582">
    <property type="entry name" value="TIR"/>
    <property type="match status" value="1"/>
</dbReference>
<dbReference type="SUPFAM" id="SSF52200">
    <property type="entry name" value="Toll/Interleukin receptor TIR domain"/>
    <property type="match status" value="1"/>
</dbReference>
<evidence type="ECO:0000256" key="5">
    <source>
        <dbReference type="ARBA" id="ARBA00022821"/>
    </source>
</evidence>
<dbReference type="PANTHER" id="PTHR11017">
    <property type="entry name" value="LEUCINE-RICH REPEAT-CONTAINING PROTEIN"/>
    <property type="match status" value="1"/>
</dbReference>
<dbReference type="GO" id="GO:0043531">
    <property type="term" value="F:ADP binding"/>
    <property type="evidence" value="ECO:0007669"/>
    <property type="project" value="InterPro"/>
</dbReference>
<accession>A0A8X7V4V4</accession>
<feature type="region of interest" description="Disordered" evidence="8">
    <location>
        <begin position="1052"/>
        <end position="1116"/>
    </location>
</feature>
<dbReference type="Pfam" id="PF07725">
    <property type="entry name" value="LRR_3"/>
    <property type="match status" value="1"/>
</dbReference>
<dbReference type="Gene3D" id="3.80.10.10">
    <property type="entry name" value="Ribonuclease Inhibitor"/>
    <property type="match status" value="2"/>
</dbReference>
<dbReference type="AlphaFoldDB" id="A0A8X7V4V4"/>
<keyword evidence="5" id="KW-0611">Plant defense</keyword>
<comment type="catalytic activity">
    <reaction evidence="7">
        <text>NAD(+) + H2O = ADP-D-ribose + nicotinamide + H(+)</text>
        <dbReference type="Rhea" id="RHEA:16301"/>
        <dbReference type="ChEBI" id="CHEBI:15377"/>
        <dbReference type="ChEBI" id="CHEBI:15378"/>
        <dbReference type="ChEBI" id="CHEBI:17154"/>
        <dbReference type="ChEBI" id="CHEBI:57540"/>
        <dbReference type="ChEBI" id="CHEBI:57967"/>
        <dbReference type="EC" id="3.2.2.6"/>
    </reaction>
    <physiologicalReaction direction="left-to-right" evidence="7">
        <dbReference type="Rhea" id="RHEA:16302"/>
    </physiologicalReaction>
</comment>
<name>A0A8X7V4V4_BRACI</name>
<dbReference type="SUPFAM" id="SSF46785">
    <property type="entry name" value="Winged helix' DNA-binding domain"/>
    <property type="match status" value="1"/>
</dbReference>
<dbReference type="GO" id="GO:0007165">
    <property type="term" value="P:signal transduction"/>
    <property type="evidence" value="ECO:0007669"/>
    <property type="project" value="InterPro"/>
</dbReference>
<dbReference type="Pfam" id="PF20160">
    <property type="entry name" value="C-JID"/>
    <property type="match status" value="1"/>
</dbReference>
<gene>
    <name evidence="10" type="ORF">Bca52824_030903</name>
</gene>
<keyword evidence="3" id="KW-0677">Repeat</keyword>
<dbReference type="EMBL" id="JAAMPC010000007">
    <property type="protein sequence ID" value="KAG2302252.1"/>
    <property type="molecule type" value="Genomic_DNA"/>
</dbReference>
<proteinExistence type="predicted"/>
<evidence type="ECO:0000256" key="7">
    <source>
        <dbReference type="ARBA" id="ARBA00047304"/>
    </source>
</evidence>
<evidence type="ECO:0000313" key="10">
    <source>
        <dbReference type="EMBL" id="KAG2302252.1"/>
    </source>
</evidence>
<evidence type="ECO:0000256" key="1">
    <source>
        <dbReference type="ARBA" id="ARBA00011982"/>
    </source>
</evidence>
<evidence type="ECO:0000256" key="8">
    <source>
        <dbReference type="SAM" id="MobiDB-lite"/>
    </source>
</evidence>
<protein>
    <recommendedName>
        <fullName evidence="1">ADP-ribosyl cyclase/cyclic ADP-ribose hydrolase</fullName>
        <ecNumber evidence="1">3.2.2.6</ecNumber>
    </recommendedName>
</protein>
<dbReference type="PANTHER" id="PTHR11017:SF344">
    <property type="entry name" value="ADP-RIBOSYL CYCLASE_CYCLIC ADP-RIBOSE HYDROLASE"/>
    <property type="match status" value="1"/>
</dbReference>
<dbReference type="Pfam" id="PF23282">
    <property type="entry name" value="WHD_ROQ1"/>
    <property type="match status" value="1"/>
</dbReference>
<dbReference type="Gene3D" id="3.40.50.10140">
    <property type="entry name" value="Toll/interleukin-1 receptor homology (TIR) domain"/>
    <property type="match status" value="1"/>
</dbReference>
<dbReference type="GO" id="GO:0061809">
    <property type="term" value="F:NAD+ nucleosidase activity, cyclic ADP-ribose generating"/>
    <property type="evidence" value="ECO:0007669"/>
    <property type="project" value="UniProtKB-EC"/>
</dbReference>
<dbReference type="SMART" id="SM00255">
    <property type="entry name" value="TIR"/>
    <property type="match status" value="1"/>
</dbReference>
<evidence type="ECO:0000256" key="3">
    <source>
        <dbReference type="ARBA" id="ARBA00022737"/>
    </source>
</evidence>
<organism evidence="10 11">
    <name type="scientific">Brassica carinata</name>
    <name type="common">Ethiopian mustard</name>
    <name type="synonym">Abyssinian cabbage</name>
    <dbReference type="NCBI Taxonomy" id="52824"/>
    <lineage>
        <taxon>Eukaryota</taxon>
        <taxon>Viridiplantae</taxon>
        <taxon>Streptophyta</taxon>
        <taxon>Embryophyta</taxon>
        <taxon>Tracheophyta</taxon>
        <taxon>Spermatophyta</taxon>
        <taxon>Magnoliopsida</taxon>
        <taxon>eudicotyledons</taxon>
        <taxon>Gunneridae</taxon>
        <taxon>Pentapetalae</taxon>
        <taxon>rosids</taxon>
        <taxon>malvids</taxon>
        <taxon>Brassicales</taxon>
        <taxon>Brassicaceae</taxon>
        <taxon>Brassiceae</taxon>
        <taxon>Brassica</taxon>
    </lineage>
</organism>
<dbReference type="InterPro" id="IPR011713">
    <property type="entry name" value="Leu-rich_rpt_3"/>
</dbReference>
<dbReference type="InterPro" id="IPR035897">
    <property type="entry name" value="Toll_tir_struct_dom_sf"/>
</dbReference>
<reference evidence="10 11" key="1">
    <citation type="submission" date="2020-02" db="EMBL/GenBank/DDBJ databases">
        <authorList>
            <person name="Ma Q."/>
            <person name="Huang Y."/>
            <person name="Song X."/>
            <person name="Pei D."/>
        </authorList>
    </citation>
    <scope>NUCLEOTIDE SEQUENCE [LARGE SCALE GENOMIC DNA]</scope>
    <source>
        <strain evidence="10">Sxm20200214</strain>
        <tissue evidence="10">Leaf</tissue>
    </source>
</reference>
<dbReference type="InterPro" id="IPR042197">
    <property type="entry name" value="Apaf_helical"/>
</dbReference>